<reference evidence="1 2" key="2">
    <citation type="journal article" date="2022" name="Mol. Ecol. Resour.">
        <title>The genomes of chicory, endive, great burdock and yacon provide insights into Asteraceae paleo-polyploidization history and plant inulin production.</title>
        <authorList>
            <person name="Fan W."/>
            <person name="Wang S."/>
            <person name="Wang H."/>
            <person name="Wang A."/>
            <person name="Jiang F."/>
            <person name="Liu H."/>
            <person name="Zhao H."/>
            <person name="Xu D."/>
            <person name="Zhang Y."/>
        </authorList>
    </citation>
    <scope>NUCLEOTIDE SEQUENCE [LARGE SCALE GENOMIC DNA]</scope>
    <source>
        <strain evidence="2">cv. Punajuju</strain>
        <tissue evidence="1">Leaves</tissue>
    </source>
</reference>
<comment type="caution">
    <text evidence="1">The sequence shown here is derived from an EMBL/GenBank/DDBJ whole genome shotgun (WGS) entry which is preliminary data.</text>
</comment>
<sequence length="514" mass="58291">MQRLVEPISDQTSTLYTENEQAAKILQCFHVVAEDFWKYVLVGARMSTSTRLRGKMPEFYVMVKGEIELLFSVFCTVFSFPLFQFVTRVLCRGGVRPEGSRLADLWVGRSDWHWIIRSASAVAEELFRVEGERCSNVGRRAYLPPQFRAEYLVPVYHLKFPITSTIPISNTITNCTPERVVFLSFRRNLYPLQLSIFMESASLTRFFIIFTLLPIITHCIPFVVFHGVADSCTGKVVTDFTELVSEWSNSTGYCIEIGNGFLDSWFMSFDKQTEIACEKVKTMTELKEGYNVVGFSQGNMVGRGVIEFCDGAPPVNNYISVAGPHAGEASIPFCGSGLLCIILASLIDLVVYSDFVQENFAPSNYIKIPTDLDGYREGCKFLPKLNNEFEKNATYKERFTSLQNLVLIMNDQDSILIPKETAWFGYFPDGAWEPLLLAQETRLYIEDWIGLRTLDEAGRVKFVKVAGEHLSLEDDDIKKYILPYLVDEKAFGNPILIESSRKPSKSDSNARSFI</sequence>
<evidence type="ECO:0000313" key="1">
    <source>
        <dbReference type="EMBL" id="KAI3700912.1"/>
    </source>
</evidence>
<keyword evidence="2" id="KW-1185">Reference proteome</keyword>
<gene>
    <name evidence="1" type="ORF">L2E82_45553</name>
</gene>
<dbReference type="EMBL" id="CM042016">
    <property type="protein sequence ID" value="KAI3700912.1"/>
    <property type="molecule type" value="Genomic_DNA"/>
</dbReference>
<name>A0ACB8ZSB7_CICIN</name>
<organism evidence="1 2">
    <name type="scientific">Cichorium intybus</name>
    <name type="common">Chicory</name>
    <dbReference type="NCBI Taxonomy" id="13427"/>
    <lineage>
        <taxon>Eukaryota</taxon>
        <taxon>Viridiplantae</taxon>
        <taxon>Streptophyta</taxon>
        <taxon>Embryophyta</taxon>
        <taxon>Tracheophyta</taxon>
        <taxon>Spermatophyta</taxon>
        <taxon>Magnoliopsida</taxon>
        <taxon>eudicotyledons</taxon>
        <taxon>Gunneridae</taxon>
        <taxon>Pentapetalae</taxon>
        <taxon>asterids</taxon>
        <taxon>campanulids</taxon>
        <taxon>Asterales</taxon>
        <taxon>Asteraceae</taxon>
        <taxon>Cichorioideae</taxon>
        <taxon>Cichorieae</taxon>
        <taxon>Cichoriinae</taxon>
        <taxon>Cichorium</taxon>
    </lineage>
</organism>
<accession>A0ACB8ZSB7</accession>
<evidence type="ECO:0000313" key="2">
    <source>
        <dbReference type="Proteomes" id="UP001055811"/>
    </source>
</evidence>
<dbReference type="Proteomes" id="UP001055811">
    <property type="component" value="Linkage Group LG08"/>
</dbReference>
<protein>
    <submittedName>
        <fullName evidence="1">Uncharacterized protein</fullName>
    </submittedName>
</protein>
<reference evidence="2" key="1">
    <citation type="journal article" date="2022" name="Mol. Ecol. Resour.">
        <title>The genomes of chicory, endive, great burdock and yacon provide insights into Asteraceae palaeo-polyploidization history and plant inulin production.</title>
        <authorList>
            <person name="Fan W."/>
            <person name="Wang S."/>
            <person name="Wang H."/>
            <person name="Wang A."/>
            <person name="Jiang F."/>
            <person name="Liu H."/>
            <person name="Zhao H."/>
            <person name="Xu D."/>
            <person name="Zhang Y."/>
        </authorList>
    </citation>
    <scope>NUCLEOTIDE SEQUENCE [LARGE SCALE GENOMIC DNA]</scope>
    <source>
        <strain evidence="2">cv. Punajuju</strain>
    </source>
</reference>
<proteinExistence type="predicted"/>